<sequence>MCCYVKPASTFGTDFHIDLPECGAPGDLLSRQKADRQRFQLCRRRRITSELLKVSRGLGQRRATRGRAEDRLGLVARFHLDKIRGQQQVLLGLLNPQQPFPLPPLTFWDSPASAHGGKAKGSAGHGSLDRARKGFCTCAKGNKCSKEQQGRGEP</sequence>
<evidence type="ECO:0000313" key="2">
    <source>
        <dbReference type="Proteomes" id="UP000296049"/>
    </source>
</evidence>
<protein>
    <submittedName>
        <fullName evidence="1">Uncharacterized protein</fullName>
    </submittedName>
</protein>
<organism evidence="1 2">
    <name type="scientific">Anas platyrhynchos</name>
    <name type="common">Mallard</name>
    <name type="synonym">Anas boschas</name>
    <dbReference type="NCBI Taxonomy" id="8839"/>
    <lineage>
        <taxon>Eukaryota</taxon>
        <taxon>Metazoa</taxon>
        <taxon>Chordata</taxon>
        <taxon>Craniata</taxon>
        <taxon>Vertebrata</taxon>
        <taxon>Euteleostomi</taxon>
        <taxon>Archelosauria</taxon>
        <taxon>Archosauria</taxon>
        <taxon>Dinosauria</taxon>
        <taxon>Saurischia</taxon>
        <taxon>Theropoda</taxon>
        <taxon>Coelurosauria</taxon>
        <taxon>Aves</taxon>
        <taxon>Neognathae</taxon>
        <taxon>Galloanserae</taxon>
        <taxon>Anseriformes</taxon>
        <taxon>Anatidae</taxon>
        <taxon>Anatinae</taxon>
        <taxon>Anas</taxon>
    </lineage>
</organism>
<reference evidence="2" key="1">
    <citation type="journal article" date="2013" name="Nat. Genet.">
        <title>The duck genome and transcriptome provide insight into an avian influenza virus reservoir species.</title>
        <authorList>
            <person name="Huang Y."/>
            <person name="Li Y."/>
            <person name="Burt D.W."/>
            <person name="Chen H."/>
            <person name="Zhang Y."/>
            <person name="Qian W."/>
            <person name="Kim H."/>
            <person name="Gan S."/>
            <person name="Zhao Y."/>
            <person name="Li J."/>
            <person name="Yi K."/>
            <person name="Feng H."/>
            <person name="Zhu P."/>
            <person name="Li B."/>
            <person name="Liu Q."/>
            <person name="Fairley S."/>
            <person name="Magor K.E."/>
            <person name="Du Z."/>
            <person name="Hu X."/>
            <person name="Goodman L."/>
            <person name="Tafer H."/>
            <person name="Vignal A."/>
            <person name="Lee T."/>
            <person name="Kim K.W."/>
            <person name="Sheng Z."/>
            <person name="An Y."/>
            <person name="Searle S."/>
            <person name="Herrero J."/>
            <person name="Groenen M.A."/>
            <person name="Crooijmans R.P."/>
            <person name="Faraut T."/>
            <person name="Cai Q."/>
            <person name="Webster R.G."/>
            <person name="Aldridge J.R."/>
            <person name="Warren W.C."/>
            <person name="Bartschat S."/>
            <person name="Kehr S."/>
            <person name="Marz M."/>
            <person name="Stadler P.F."/>
            <person name="Smith J."/>
            <person name="Kraus R.H."/>
            <person name="Zhao Y."/>
            <person name="Ren L."/>
            <person name="Fei J."/>
            <person name="Morisson M."/>
            <person name="Kaiser P."/>
            <person name="Griffin D.K."/>
            <person name="Rao M."/>
            <person name="Pitel F."/>
            <person name="Wang J."/>
            <person name="Li N."/>
        </authorList>
    </citation>
    <scope>NUCLEOTIDE SEQUENCE [LARGE SCALE GENOMIC DNA]</scope>
</reference>
<dbReference type="AlphaFoldDB" id="R0LBS2"/>
<proteinExistence type="predicted"/>
<name>R0LBS2_ANAPL</name>
<dbReference type="Proteomes" id="UP000296049">
    <property type="component" value="Unassembled WGS sequence"/>
</dbReference>
<evidence type="ECO:0000313" key="1">
    <source>
        <dbReference type="EMBL" id="EOB03159.1"/>
    </source>
</evidence>
<accession>R0LBS2</accession>
<gene>
    <name evidence="1" type="ORF">Anapl_08486</name>
</gene>
<dbReference type="EMBL" id="KB742884">
    <property type="protein sequence ID" value="EOB03159.1"/>
    <property type="molecule type" value="Genomic_DNA"/>
</dbReference>
<keyword evidence="2" id="KW-1185">Reference proteome</keyword>